<organism evidence="2 3">
    <name type="scientific">Trapa natans</name>
    <name type="common">Water chestnut</name>
    <dbReference type="NCBI Taxonomy" id="22666"/>
    <lineage>
        <taxon>Eukaryota</taxon>
        <taxon>Viridiplantae</taxon>
        <taxon>Streptophyta</taxon>
        <taxon>Embryophyta</taxon>
        <taxon>Tracheophyta</taxon>
        <taxon>Spermatophyta</taxon>
        <taxon>Magnoliopsida</taxon>
        <taxon>eudicotyledons</taxon>
        <taxon>Gunneridae</taxon>
        <taxon>Pentapetalae</taxon>
        <taxon>rosids</taxon>
        <taxon>malvids</taxon>
        <taxon>Myrtales</taxon>
        <taxon>Lythraceae</taxon>
        <taxon>Trapa</taxon>
    </lineage>
</organism>
<dbReference type="SUPFAM" id="SSF81383">
    <property type="entry name" value="F-box domain"/>
    <property type="match status" value="1"/>
</dbReference>
<dbReference type="AlphaFoldDB" id="A0AAN7M5N9"/>
<dbReference type="EMBL" id="JAXQNO010000004">
    <property type="protein sequence ID" value="KAK4799359.1"/>
    <property type="molecule type" value="Genomic_DNA"/>
</dbReference>
<reference evidence="2 3" key="1">
    <citation type="journal article" date="2023" name="Hortic Res">
        <title>Pangenome of water caltrop reveals structural variations and asymmetric subgenome divergence after allopolyploidization.</title>
        <authorList>
            <person name="Zhang X."/>
            <person name="Chen Y."/>
            <person name="Wang L."/>
            <person name="Yuan Y."/>
            <person name="Fang M."/>
            <person name="Shi L."/>
            <person name="Lu R."/>
            <person name="Comes H.P."/>
            <person name="Ma Y."/>
            <person name="Chen Y."/>
            <person name="Huang G."/>
            <person name="Zhou Y."/>
            <person name="Zheng Z."/>
            <person name="Qiu Y."/>
        </authorList>
    </citation>
    <scope>NUCLEOTIDE SEQUENCE [LARGE SCALE GENOMIC DNA]</scope>
    <source>
        <strain evidence="2">F231</strain>
    </source>
</reference>
<dbReference type="InterPro" id="IPR001810">
    <property type="entry name" value="F-box_dom"/>
</dbReference>
<dbReference type="InterPro" id="IPR015915">
    <property type="entry name" value="Kelch-typ_b-propeller"/>
</dbReference>
<keyword evidence="3" id="KW-1185">Reference proteome</keyword>
<dbReference type="PANTHER" id="PTHR46407">
    <property type="entry name" value="OS02G0208700 PROTEIN"/>
    <property type="match status" value="1"/>
</dbReference>
<name>A0AAN7M5N9_TRANT</name>
<protein>
    <recommendedName>
        <fullName evidence="1">F-box domain-containing protein</fullName>
    </recommendedName>
</protein>
<evidence type="ECO:0000259" key="1">
    <source>
        <dbReference type="Pfam" id="PF00646"/>
    </source>
</evidence>
<dbReference type="Proteomes" id="UP001346149">
    <property type="component" value="Unassembled WGS sequence"/>
</dbReference>
<proteinExistence type="predicted"/>
<dbReference type="GO" id="GO:0080037">
    <property type="term" value="P:negative regulation of cytokinin-activated signaling pathway"/>
    <property type="evidence" value="ECO:0007669"/>
    <property type="project" value="InterPro"/>
</dbReference>
<dbReference type="PANTHER" id="PTHR46407:SF3">
    <property type="entry name" value="OS02G0208700 PROTEIN"/>
    <property type="match status" value="1"/>
</dbReference>
<dbReference type="Pfam" id="PF01344">
    <property type="entry name" value="Kelch_1"/>
    <property type="match status" value="2"/>
</dbReference>
<gene>
    <name evidence="2" type="ORF">SAY86_024724</name>
</gene>
<dbReference type="SUPFAM" id="SSF117281">
    <property type="entry name" value="Kelch motif"/>
    <property type="match status" value="1"/>
</dbReference>
<comment type="caution">
    <text evidence="2">The sequence shown here is derived from an EMBL/GenBank/DDBJ whole genome shotgun (WGS) entry which is preliminary data.</text>
</comment>
<evidence type="ECO:0000313" key="3">
    <source>
        <dbReference type="Proteomes" id="UP001346149"/>
    </source>
</evidence>
<dbReference type="InterPro" id="IPR044595">
    <property type="entry name" value="KMD1-4"/>
</dbReference>
<dbReference type="Pfam" id="PF00646">
    <property type="entry name" value="F-box"/>
    <property type="match status" value="1"/>
</dbReference>
<dbReference type="Gene3D" id="2.120.10.80">
    <property type="entry name" value="Kelch-type beta propeller"/>
    <property type="match status" value="1"/>
</dbReference>
<feature type="domain" description="F-box" evidence="1">
    <location>
        <begin position="5"/>
        <end position="43"/>
    </location>
</feature>
<dbReference type="GO" id="GO:2000762">
    <property type="term" value="P:regulation of phenylpropanoid metabolic process"/>
    <property type="evidence" value="ECO:0007669"/>
    <property type="project" value="InterPro"/>
</dbReference>
<sequence>MELIPGLPDDLARECLSRVPCEEFSSVGSICRGWKAEIESPAFLSQRRSAGQSQVLVVLAQAHPNPAERPGSPKQMLPPVCLLSVFEPLTGRWTDLPPPTGCTNGLPRFCRLAAVGMELVVVGGLDPVTWDASAAVYIYSFLSGKWRRGNDMPACGRIFFGCASDGESTLFVAGGHDTDKNALRSALAYDVRGDRWVPVPDMAIERDECRVAFRGGEFVVVSGYTTDAQGKFERSVEAFDVATWSWRPVEENILDNHTSPRACVEGGPGDDSLYALRKSAGDMAALRGSAWRSVANLPAEVTSQNHMLRWCDKLIVFGWGSEGRPDDAVFVLDLCSSTWTKMEVPEGYSGAVMEGCVLEI</sequence>
<dbReference type="InterPro" id="IPR006652">
    <property type="entry name" value="Kelch_1"/>
</dbReference>
<evidence type="ECO:0000313" key="2">
    <source>
        <dbReference type="EMBL" id="KAK4799359.1"/>
    </source>
</evidence>
<accession>A0AAN7M5N9</accession>
<dbReference type="InterPro" id="IPR036047">
    <property type="entry name" value="F-box-like_dom_sf"/>
</dbReference>
<dbReference type="SMART" id="SM00612">
    <property type="entry name" value="Kelch"/>
    <property type="match status" value="2"/>
</dbReference>